<gene>
    <name evidence="1" type="ORF">EWB00_000119</name>
</gene>
<keyword evidence="2" id="KW-1185">Reference proteome</keyword>
<name>A0A4Z2CKK2_SCHJA</name>
<protein>
    <submittedName>
        <fullName evidence="1">Uncharacterized protein</fullName>
    </submittedName>
</protein>
<reference evidence="1 2" key="1">
    <citation type="submission" date="2019-03" db="EMBL/GenBank/DDBJ databases">
        <title>An improved genome assembly of the fluke Schistosoma japonicum.</title>
        <authorList>
            <person name="Hu W."/>
            <person name="Luo F."/>
            <person name="Yin M."/>
            <person name="Mo X."/>
            <person name="Sun C."/>
            <person name="Wu Q."/>
            <person name="Zhu B."/>
            <person name="Xiang M."/>
            <person name="Wang J."/>
            <person name="Wang Y."/>
            <person name="Zhang T."/>
            <person name="Xu B."/>
            <person name="Zheng H."/>
            <person name="Feng Z."/>
        </authorList>
    </citation>
    <scope>NUCLEOTIDE SEQUENCE [LARGE SCALE GENOMIC DNA]</scope>
    <source>
        <strain evidence="1">HuSjv2</strain>
        <tissue evidence="1">Worms</tissue>
    </source>
</reference>
<dbReference type="Proteomes" id="UP000311919">
    <property type="component" value="Unassembled WGS sequence"/>
</dbReference>
<evidence type="ECO:0000313" key="2">
    <source>
        <dbReference type="Proteomes" id="UP000311919"/>
    </source>
</evidence>
<organism evidence="1 2">
    <name type="scientific">Schistosoma japonicum</name>
    <name type="common">Blood fluke</name>
    <dbReference type="NCBI Taxonomy" id="6182"/>
    <lineage>
        <taxon>Eukaryota</taxon>
        <taxon>Metazoa</taxon>
        <taxon>Spiralia</taxon>
        <taxon>Lophotrochozoa</taxon>
        <taxon>Platyhelminthes</taxon>
        <taxon>Trematoda</taxon>
        <taxon>Digenea</taxon>
        <taxon>Strigeidida</taxon>
        <taxon>Schistosomatoidea</taxon>
        <taxon>Schistosomatidae</taxon>
        <taxon>Schistosoma</taxon>
    </lineage>
</organism>
<comment type="caution">
    <text evidence="1">The sequence shown here is derived from an EMBL/GenBank/DDBJ whole genome shotgun (WGS) entry which is preliminary data.</text>
</comment>
<sequence>MAALPDNLLSAHRKEIERGSVLRSFGVAPILEGLVVSQEESQWTEYQRGCQRAELRFGGMINNCERVTVRHQEEFLTSEEVNNGKDGRSP</sequence>
<dbReference type="EMBL" id="SKCS01001024">
    <property type="protein sequence ID" value="TNN04748.1"/>
    <property type="molecule type" value="Genomic_DNA"/>
</dbReference>
<evidence type="ECO:0000313" key="1">
    <source>
        <dbReference type="EMBL" id="TNN04748.1"/>
    </source>
</evidence>
<dbReference type="AlphaFoldDB" id="A0A4Z2CKK2"/>
<proteinExistence type="predicted"/>
<accession>A0A4Z2CKK2</accession>